<reference evidence="2 3" key="1">
    <citation type="submission" date="2017-04" db="EMBL/GenBank/DDBJ databases">
        <authorList>
            <person name="Afonso C.L."/>
            <person name="Miller P.J."/>
            <person name="Scott M.A."/>
            <person name="Spackman E."/>
            <person name="Goraichik I."/>
            <person name="Dimitrov K.M."/>
            <person name="Suarez D.L."/>
            <person name="Swayne D.E."/>
        </authorList>
    </citation>
    <scope>NUCLEOTIDE SEQUENCE [LARGE SCALE GENOMIC DNA]</scope>
    <source>
        <strain evidence="2 3">DSM 21164</strain>
    </source>
</reference>
<dbReference type="STRING" id="504486.SAMN05660703_3218"/>
<evidence type="ECO:0000313" key="3">
    <source>
        <dbReference type="Proteomes" id="UP000192360"/>
    </source>
</evidence>
<gene>
    <name evidence="2" type="ORF">SAMN05660703_3218</name>
</gene>
<sequence length="158" mass="17842">MKIFPTKTHSITLITDSAAAISELQKKTLSDDQFVADWNKQIFIGKINDSEFELKLSKKVYGAFCVIKGKLENKNGLLEVGITKNYKIVLIILLLYPLVGFVISLLTNGFKNSIELIFPTIMFILVLRLVFIEFGFRIISKNGLNKLNEIIGIGMEKK</sequence>
<evidence type="ECO:0000313" key="2">
    <source>
        <dbReference type="EMBL" id="SMC88630.1"/>
    </source>
</evidence>
<organism evidence="2 3">
    <name type="scientific">Cellulophaga tyrosinoxydans</name>
    <dbReference type="NCBI Taxonomy" id="504486"/>
    <lineage>
        <taxon>Bacteria</taxon>
        <taxon>Pseudomonadati</taxon>
        <taxon>Bacteroidota</taxon>
        <taxon>Flavobacteriia</taxon>
        <taxon>Flavobacteriales</taxon>
        <taxon>Flavobacteriaceae</taxon>
        <taxon>Cellulophaga</taxon>
    </lineage>
</organism>
<protein>
    <submittedName>
        <fullName evidence="2">Uncharacterized protein</fullName>
    </submittedName>
</protein>
<keyword evidence="3" id="KW-1185">Reference proteome</keyword>
<keyword evidence="1" id="KW-0812">Transmembrane</keyword>
<keyword evidence="1" id="KW-1133">Transmembrane helix</keyword>
<dbReference type="EMBL" id="FWXO01000009">
    <property type="protein sequence ID" value="SMC88630.1"/>
    <property type="molecule type" value="Genomic_DNA"/>
</dbReference>
<proteinExistence type="predicted"/>
<dbReference type="AlphaFoldDB" id="A0A1W2CTS5"/>
<dbReference type="RefSeq" id="WP_084063180.1">
    <property type="nucleotide sequence ID" value="NZ_FWXO01000009.1"/>
</dbReference>
<accession>A0A1W2CTS5</accession>
<name>A0A1W2CTS5_9FLAO</name>
<feature type="transmembrane region" description="Helical" evidence="1">
    <location>
        <begin position="88"/>
        <end position="110"/>
    </location>
</feature>
<dbReference type="OrthoDB" id="1431520at2"/>
<keyword evidence="1" id="KW-0472">Membrane</keyword>
<feature type="transmembrane region" description="Helical" evidence="1">
    <location>
        <begin position="116"/>
        <end position="136"/>
    </location>
</feature>
<dbReference type="Proteomes" id="UP000192360">
    <property type="component" value="Unassembled WGS sequence"/>
</dbReference>
<evidence type="ECO:0000256" key="1">
    <source>
        <dbReference type="SAM" id="Phobius"/>
    </source>
</evidence>